<dbReference type="EMBL" id="CM017324">
    <property type="protein sequence ID" value="KAE8036997.1"/>
    <property type="molecule type" value="Genomic_DNA"/>
</dbReference>
<dbReference type="EC" id="2.7.11.1" evidence="2"/>
<keyword evidence="6 7" id="KW-0067">ATP-binding</keyword>
<dbReference type="InterPro" id="IPR055900">
    <property type="entry name" value="DUF7477"/>
</dbReference>
<evidence type="ECO:0000256" key="2">
    <source>
        <dbReference type="ARBA" id="ARBA00012513"/>
    </source>
</evidence>
<comment type="similarity">
    <text evidence="1">Belongs to the protein kinase superfamily. CK1 Ser/Thr protein kinase family. Casein kinase I subfamily.</text>
</comment>
<evidence type="ECO:0000259" key="9">
    <source>
        <dbReference type="PROSITE" id="PS50011"/>
    </source>
</evidence>
<dbReference type="PROSITE" id="PS00107">
    <property type="entry name" value="PROTEIN_KINASE_ATP"/>
    <property type="match status" value="1"/>
</dbReference>
<dbReference type="PANTHER" id="PTHR11909">
    <property type="entry name" value="CASEIN KINASE-RELATED"/>
    <property type="match status" value="1"/>
</dbReference>
<dbReference type="PROSITE" id="PS50011">
    <property type="entry name" value="PROTEIN_KINASE_DOM"/>
    <property type="match status" value="1"/>
</dbReference>
<dbReference type="AlphaFoldDB" id="A0A660KKV5"/>
<keyword evidence="4 7" id="KW-0547">Nucleotide-binding</keyword>
<dbReference type="PROSITE" id="PS00108">
    <property type="entry name" value="PROTEIN_KINASE_ST"/>
    <property type="match status" value="1"/>
</dbReference>
<reference evidence="10 11" key="1">
    <citation type="submission" date="2019-06" db="EMBL/GenBank/DDBJ databases">
        <title>A chromosomal-level reference genome of Carpinus fangiana (Coryloideae, Betulaceae).</title>
        <authorList>
            <person name="Yang X."/>
            <person name="Wang Z."/>
            <person name="Zhang L."/>
            <person name="Hao G."/>
            <person name="Liu J."/>
            <person name="Yang Y."/>
        </authorList>
    </citation>
    <scope>NUCLEOTIDE SEQUENCE [LARGE SCALE GENOMIC DNA]</scope>
    <source>
        <strain evidence="10">Cfa_2016G</strain>
        <tissue evidence="10">Leaf</tissue>
    </source>
</reference>
<dbReference type="InterPro" id="IPR011009">
    <property type="entry name" value="Kinase-like_dom_sf"/>
</dbReference>
<feature type="compositionally biased region" description="Basic residues" evidence="8">
    <location>
        <begin position="7"/>
        <end position="17"/>
    </location>
</feature>
<dbReference type="InterPro" id="IPR050235">
    <property type="entry name" value="CK1_Ser-Thr_kinase"/>
</dbReference>
<protein>
    <recommendedName>
        <fullName evidence="2">non-specific serine/threonine protein kinase</fullName>
        <ecNumber evidence="2">2.7.11.1</ecNumber>
    </recommendedName>
</protein>
<evidence type="ECO:0000256" key="5">
    <source>
        <dbReference type="ARBA" id="ARBA00022777"/>
    </source>
</evidence>
<evidence type="ECO:0000256" key="3">
    <source>
        <dbReference type="ARBA" id="ARBA00022679"/>
    </source>
</evidence>
<dbReference type="FunFam" id="1.10.510.10:FF:000222">
    <property type="entry name" value="casein kinase 1-like protein HD16"/>
    <property type="match status" value="1"/>
</dbReference>
<sequence length="676" mass="75676">MPELRRGVRRGRAKVAHKRSEPPVGNYVKTRAAVARAKKLKLEKEEEQQQVIVISERDSGSERKKGKKVVGKEEKGLMADDSGGLSANKAAGQEEEGSTAPFPEKVTVGGSPVYKIERKLGKGGFGQVFVGRRVSGGSDRTSGPGAMEVALKFEHRNSKGCNYGPPYEWQVYNILGGSHGVPKVHYKGRQGDYYVMVMDMLGPSLWDVWNSSGQAMSSEMVACIAVESLSILEKMHAKGYVHGDVKPENFLLGQPSTSQEKKLFLVDLGLATKWKDSSSGQHVDYDQRPDMFRGTVRYASVHAHLGRTASRRDDLESLAYTLIFLHRGRLPWQGYQGDNKSFLVSKKKMATSPEMLCCFCPPPLKQFLEIVVNMKFDEEPNYGKLISLFEGLIGPNPALRPISTDGAQKVGQKRGRLNIEEEDDGQPKKKVRLGVPATQWISVYNARLPMKQRYHYNVADARLAQHVERGIADGLLISCVASCSNLWALIMDAGTGFTSQVYELSPFFLHKEWIMEQWEKNYYISSIAGANNGSSLVVMSKGTQYTQQSYKVSDSFPFKWINKKWREGFHVTSMATAAHRWGVVMSRNAGFSDQVVELDFLYPSEGIHRRWDSGYRITSTAATWDQAALILSVPRRKPGDETQETLRTSQFPSTHVKEKWQKNLYLACLCYGRTVS</sequence>
<dbReference type="Pfam" id="PF24289">
    <property type="entry name" value="DUF7477"/>
    <property type="match status" value="1"/>
</dbReference>
<keyword evidence="5" id="KW-0418">Kinase</keyword>
<gene>
    <name evidence="10" type="ORF">FH972_009625</name>
</gene>
<proteinExistence type="inferred from homology"/>
<evidence type="ECO:0000256" key="1">
    <source>
        <dbReference type="ARBA" id="ARBA00005926"/>
    </source>
</evidence>
<dbReference type="InterPro" id="IPR017441">
    <property type="entry name" value="Protein_kinase_ATP_BS"/>
</dbReference>
<keyword evidence="11" id="KW-1185">Reference proteome</keyword>
<feature type="region of interest" description="Disordered" evidence="8">
    <location>
        <begin position="46"/>
        <end position="104"/>
    </location>
</feature>
<dbReference type="InterPro" id="IPR008271">
    <property type="entry name" value="Ser/Thr_kinase_AS"/>
</dbReference>
<keyword evidence="3" id="KW-0808">Transferase</keyword>
<dbReference type="Proteomes" id="UP000327013">
    <property type="component" value="Chromosome 4"/>
</dbReference>
<dbReference type="InterPro" id="IPR000719">
    <property type="entry name" value="Prot_kinase_dom"/>
</dbReference>
<dbReference type="SUPFAM" id="SSF56112">
    <property type="entry name" value="Protein kinase-like (PK-like)"/>
    <property type="match status" value="1"/>
</dbReference>
<dbReference type="GO" id="GO:0005524">
    <property type="term" value="F:ATP binding"/>
    <property type="evidence" value="ECO:0007669"/>
    <property type="project" value="UniProtKB-UniRule"/>
</dbReference>
<evidence type="ECO:0000256" key="6">
    <source>
        <dbReference type="ARBA" id="ARBA00022840"/>
    </source>
</evidence>
<name>A0A660KKV5_9ROSI</name>
<dbReference type="CDD" id="cd14016">
    <property type="entry name" value="STKc_CK1"/>
    <property type="match status" value="1"/>
</dbReference>
<evidence type="ECO:0000256" key="8">
    <source>
        <dbReference type="SAM" id="MobiDB-lite"/>
    </source>
</evidence>
<dbReference type="OrthoDB" id="1932208at2759"/>
<dbReference type="Gene3D" id="1.10.510.10">
    <property type="entry name" value="Transferase(Phosphotransferase) domain 1"/>
    <property type="match status" value="1"/>
</dbReference>
<evidence type="ECO:0000256" key="4">
    <source>
        <dbReference type="ARBA" id="ARBA00022741"/>
    </source>
</evidence>
<dbReference type="SMART" id="SM00220">
    <property type="entry name" value="S_TKc"/>
    <property type="match status" value="1"/>
</dbReference>
<dbReference type="GO" id="GO:0004674">
    <property type="term" value="F:protein serine/threonine kinase activity"/>
    <property type="evidence" value="ECO:0007669"/>
    <property type="project" value="UniProtKB-EC"/>
</dbReference>
<organism evidence="10 11">
    <name type="scientific">Carpinus fangiana</name>
    <dbReference type="NCBI Taxonomy" id="176857"/>
    <lineage>
        <taxon>Eukaryota</taxon>
        <taxon>Viridiplantae</taxon>
        <taxon>Streptophyta</taxon>
        <taxon>Embryophyta</taxon>
        <taxon>Tracheophyta</taxon>
        <taxon>Spermatophyta</taxon>
        <taxon>Magnoliopsida</taxon>
        <taxon>eudicotyledons</taxon>
        <taxon>Gunneridae</taxon>
        <taxon>Pentapetalae</taxon>
        <taxon>rosids</taxon>
        <taxon>fabids</taxon>
        <taxon>Fagales</taxon>
        <taxon>Betulaceae</taxon>
        <taxon>Carpinus</taxon>
    </lineage>
</organism>
<evidence type="ECO:0000313" key="10">
    <source>
        <dbReference type="EMBL" id="KAE8036997.1"/>
    </source>
</evidence>
<feature type="binding site" evidence="7">
    <location>
        <position position="152"/>
    </location>
    <ligand>
        <name>ATP</name>
        <dbReference type="ChEBI" id="CHEBI:30616"/>
    </ligand>
</feature>
<accession>A0A660KKV5</accession>
<feature type="region of interest" description="Disordered" evidence="8">
    <location>
        <begin position="1"/>
        <end position="26"/>
    </location>
</feature>
<evidence type="ECO:0000313" key="11">
    <source>
        <dbReference type="Proteomes" id="UP000327013"/>
    </source>
</evidence>
<feature type="domain" description="Protein kinase" evidence="9">
    <location>
        <begin position="114"/>
        <end position="399"/>
    </location>
</feature>
<evidence type="ECO:0000256" key="7">
    <source>
        <dbReference type="PROSITE-ProRule" id="PRU10141"/>
    </source>
</evidence>
<dbReference type="Pfam" id="PF00069">
    <property type="entry name" value="Pkinase"/>
    <property type="match status" value="1"/>
</dbReference>